<gene>
    <name evidence="4" type="ORF">KTO63_20405</name>
</gene>
<organism evidence="4 5">
    <name type="scientific">Pinibacter aurantiacus</name>
    <dbReference type="NCBI Taxonomy" id="2851599"/>
    <lineage>
        <taxon>Bacteria</taxon>
        <taxon>Pseudomonadati</taxon>
        <taxon>Bacteroidota</taxon>
        <taxon>Chitinophagia</taxon>
        <taxon>Chitinophagales</taxon>
        <taxon>Chitinophagaceae</taxon>
        <taxon>Pinibacter</taxon>
    </lineage>
</organism>
<name>A0A9E2SDD7_9BACT</name>
<feature type="domain" description="Protein FecR C-terminal" evidence="3">
    <location>
        <begin position="272"/>
        <end position="338"/>
    </location>
</feature>
<dbReference type="Proteomes" id="UP000812270">
    <property type="component" value="Unassembled WGS sequence"/>
</dbReference>
<comment type="caution">
    <text evidence="4">The sequence shown here is derived from an EMBL/GenBank/DDBJ whole genome shotgun (WGS) entry which is preliminary data.</text>
</comment>
<keyword evidence="1" id="KW-1133">Transmembrane helix</keyword>
<dbReference type="RefSeq" id="WP_217793803.1">
    <property type="nucleotide sequence ID" value="NZ_JAHSPG010000015.1"/>
</dbReference>
<dbReference type="PANTHER" id="PTHR30273">
    <property type="entry name" value="PERIPLASMIC SIGNAL SENSOR AND SIGMA FACTOR ACTIVATOR FECR-RELATED"/>
    <property type="match status" value="1"/>
</dbReference>
<evidence type="ECO:0000259" key="3">
    <source>
        <dbReference type="Pfam" id="PF16344"/>
    </source>
</evidence>
<accession>A0A9E2SDD7</accession>
<evidence type="ECO:0000259" key="2">
    <source>
        <dbReference type="Pfam" id="PF04773"/>
    </source>
</evidence>
<dbReference type="EMBL" id="JAHSPG010000015">
    <property type="protein sequence ID" value="MBV4359544.1"/>
    <property type="molecule type" value="Genomic_DNA"/>
</dbReference>
<proteinExistence type="predicted"/>
<protein>
    <submittedName>
        <fullName evidence="4">FecR domain-containing protein</fullName>
    </submittedName>
</protein>
<reference evidence="4" key="1">
    <citation type="submission" date="2021-06" db="EMBL/GenBank/DDBJ databases">
        <authorList>
            <person name="Huq M.A."/>
        </authorList>
    </citation>
    <scope>NUCLEOTIDE SEQUENCE</scope>
    <source>
        <strain evidence="4">MAH-26</strain>
    </source>
</reference>
<keyword evidence="5" id="KW-1185">Reference proteome</keyword>
<feature type="domain" description="FecR protein" evidence="2">
    <location>
        <begin position="124"/>
        <end position="226"/>
    </location>
</feature>
<dbReference type="PANTHER" id="PTHR30273:SF2">
    <property type="entry name" value="PROTEIN FECR"/>
    <property type="match status" value="1"/>
</dbReference>
<dbReference type="InterPro" id="IPR032508">
    <property type="entry name" value="FecR_C"/>
</dbReference>
<evidence type="ECO:0000313" key="4">
    <source>
        <dbReference type="EMBL" id="MBV4359544.1"/>
    </source>
</evidence>
<dbReference type="InterPro" id="IPR006860">
    <property type="entry name" value="FecR"/>
</dbReference>
<evidence type="ECO:0000256" key="1">
    <source>
        <dbReference type="SAM" id="Phobius"/>
    </source>
</evidence>
<evidence type="ECO:0000313" key="5">
    <source>
        <dbReference type="Proteomes" id="UP000812270"/>
    </source>
</evidence>
<keyword evidence="1" id="KW-0472">Membrane</keyword>
<dbReference type="GO" id="GO:0016989">
    <property type="term" value="F:sigma factor antagonist activity"/>
    <property type="evidence" value="ECO:0007669"/>
    <property type="project" value="TreeGrafter"/>
</dbReference>
<sequence length="341" mass="38899">MEERIEKYGHYEVRDFLLDDDFVAWCKNKPEADDELWKQVLQAYPHLADKIVKTKEFLLHSVVRDQAPTTEQVQKMWQGIMRESLETKPRRLVRKLSWIRVAAMLLLTVGAGIITYLAYVKETKINTLYAEIKQLELPDHSKVTLNANSEIRYSDKWNTTKPREVWLTGEAYFDVNHLHKGAAPVTPNERFIVHINGVDIEVLGTSFNVSNRHNVASIALTSGSIELRSANNKFPSMTMKPGELVKIADDSLMIENAEAKSSAASAWKEHKWEFDNASLKEVLELLKDSYGLEARVEDEKLWNKKISGAISSDNKEILLNGLSILLDIKLDQKGDSLILKH</sequence>
<dbReference type="AlphaFoldDB" id="A0A9E2SDD7"/>
<feature type="transmembrane region" description="Helical" evidence="1">
    <location>
        <begin position="98"/>
        <end position="119"/>
    </location>
</feature>
<dbReference type="InterPro" id="IPR012373">
    <property type="entry name" value="Ferrdict_sens_TM"/>
</dbReference>
<dbReference type="Pfam" id="PF16344">
    <property type="entry name" value="FecR_C"/>
    <property type="match status" value="1"/>
</dbReference>
<dbReference type="Pfam" id="PF04773">
    <property type="entry name" value="FecR"/>
    <property type="match status" value="1"/>
</dbReference>
<dbReference type="PIRSF" id="PIRSF018266">
    <property type="entry name" value="FecR"/>
    <property type="match status" value="1"/>
</dbReference>
<keyword evidence="1" id="KW-0812">Transmembrane</keyword>